<reference evidence="2 3" key="1">
    <citation type="submission" date="2024-01" db="EMBL/GenBank/DDBJ databases">
        <authorList>
            <person name="Alioto T."/>
            <person name="Alioto T."/>
            <person name="Gomez Garrido J."/>
        </authorList>
    </citation>
    <scope>NUCLEOTIDE SEQUENCE [LARGE SCALE GENOMIC DNA]</scope>
</reference>
<proteinExistence type="predicted"/>
<organism evidence="2 3">
    <name type="scientific">Scomber scombrus</name>
    <name type="common">Atlantic mackerel</name>
    <name type="synonym">Scomber vernalis</name>
    <dbReference type="NCBI Taxonomy" id="13677"/>
    <lineage>
        <taxon>Eukaryota</taxon>
        <taxon>Metazoa</taxon>
        <taxon>Chordata</taxon>
        <taxon>Craniata</taxon>
        <taxon>Vertebrata</taxon>
        <taxon>Euteleostomi</taxon>
        <taxon>Actinopterygii</taxon>
        <taxon>Neopterygii</taxon>
        <taxon>Teleostei</taxon>
        <taxon>Neoteleostei</taxon>
        <taxon>Acanthomorphata</taxon>
        <taxon>Pelagiaria</taxon>
        <taxon>Scombriformes</taxon>
        <taxon>Scombridae</taxon>
        <taxon>Scomber</taxon>
    </lineage>
</organism>
<evidence type="ECO:0000313" key="3">
    <source>
        <dbReference type="Proteomes" id="UP001314229"/>
    </source>
</evidence>
<feature type="transmembrane region" description="Helical" evidence="1">
    <location>
        <begin position="35"/>
        <end position="52"/>
    </location>
</feature>
<keyword evidence="1" id="KW-1133">Transmembrane helix</keyword>
<sequence length="103" mass="11850">MNDYGQINSSSHFINVRWKSVFIMNIIKNIMKTKLIPVVLMLIPLIPLILWMRKKKTLSSTTDLNQPVETIELDACPVYQDVSDLQVITAAQTEDTEEQEDLE</sequence>
<gene>
    <name evidence="2" type="ORF">FSCOSCO3_A029808</name>
</gene>
<keyword evidence="3" id="KW-1185">Reference proteome</keyword>
<dbReference type="Proteomes" id="UP001314229">
    <property type="component" value="Unassembled WGS sequence"/>
</dbReference>
<name>A0AAV1QNL0_SCOSC</name>
<dbReference type="AlphaFoldDB" id="A0AAV1QNL0"/>
<evidence type="ECO:0000256" key="1">
    <source>
        <dbReference type="SAM" id="Phobius"/>
    </source>
</evidence>
<keyword evidence="1" id="KW-0472">Membrane</keyword>
<dbReference type="EMBL" id="CAWUFR010002055">
    <property type="protein sequence ID" value="CAK6984677.1"/>
    <property type="molecule type" value="Genomic_DNA"/>
</dbReference>
<comment type="caution">
    <text evidence="2">The sequence shown here is derived from an EMBL/GenBank/DDBJ whole genome shotgun (WGS) entry which is preliminary data.</text>
</comment>
<protein>
    <submittedName>
        <fullName evidence="2">Uncharacterized protein</fullName>
    </submittedName>
</protein>
<evidence type="ECO:0000313" key="2">
    <source>
        <dbReference type="EMBL" id="CAK6984677.1"/>
    </source>
</evidence>
<keyword evidence="1" id="KW-0812">Transmembrane</keyword>
<accession>A0AAV1QNL0</accession>